<dbReference type="InterPro" id="IPR052623">
    <property type="entry name" value="DAAF5"/>
</dbReference>
<reference evidence="3 4" key="1">
    <citation type="submission" date="2024-04" db="EMBL/GenBank/DDBJ databases">
        <authorList>
            <consortium name="Genoscope - CEA"/>
            <person name="William W."/>
        </authorList>
    </citation>
    <scope>NUCLEOTIDE SEQUENCE [LARGE SCALE GENOMIC DNA]</scope>
</reference>
<dbReference type="EMBL" id="CAXITT010000741">
    <property type="protein sequence ID" value="CAL1545836.1"/>
    <property type="molecule type" value="Genomic_DNA"/>
</dbReference>
<evidence type="ECO:0000259" key="1">
    <source>
        <dbReference type="Pfam" id="PF24573"/>
    </source>
</evidence>
<gene>
    <name evidence="3" type="ORF">GSLYS_00019213001</name>
</gene>
<dbReference type="InterPro" id="IPR011989">
    <property type="entry name" value="ARM-like"/>
</dbReference>
<organism evidence="3 4">
    <name type="scientific">Lymnaea stagnalis</name>
    <name type="common">Great pond snail</name>
    <name type="synonym">Helix stagnalis</name>
    <dbReference type="NCBI Taxonomy" id="6523"/>
    <lineage>
        <taxon>Eukaryota</taxon>
        <taxon>Metazoa</taxon>
        <taxon>Spiralia</taxon>
        <taxon>Lophotrochozoa</taxon>
        <taxon>Mollusca</taxon>
        <taxon>Gastropoda</taxon>
        <taxon>Heterobranchia</taxon>
        <taxon>Euthyneura</taxon>
        <taxon>Panpulmonata</taxon>
        <taxon>Hygrophila</taxon>
        <taxon>Lymnaeoidea</taxon>
        <taxon>Lymnaeidae</taxon>
        <taxon>Lymnaea</taxon>
    </lineage>
</organism>
<dbReference type="GO" id="GO:0036159">
    <property type="term" value="P:inner dynein arm assembly"/>
    <property type="evidence" value="ECO:0007669"/>
    <property type="project" value="TreeGrafter"/>
</dbReference>
<dbReference type="InterPro" id="IPR016024">
    <property type="entry name" value="ARM-type_fold"/>
</dbReference>
<dbReference type="Proteomes" id="UP001497497">
    <property type="component" value="Unassembled WGS sequence"/>
</dbReference>
<dbReference type="InterPro" id="IPR057978">
    <property type="entry name" value="TPR_DAAF5"/>
</dbReference>
<keyword evidence="4" id="KW-1185">Reference proteome</keyword>
<evidence type="ECO:0000259" key="2">
    <source>
        <dbReference type="Pfam" id="PF25757"/>
    </source>
</evidence>
<feature type="domain" description="Dynein axonemal assembly factor 5 TPR repeats" evidence="2">
    <location>
        <begin position="21"/>
        <end position="306"/>
    </location>
</feature>
<dbReference type="PANTHER" id="PTHR16216:SF2">
    <property type="entry name" value="DYNEIN AXONEMAL ASSEMBLY FACTOR 5"/>
    <property type="match status" value="1"/>
</dbReference>
<dbReference type="Gene3D" id="1.25.10.10">
    <property type="entry name" value="Leucine-rich Repeat Variant"/>
    <property type="match status" value="4"/>
</dbReference>
<feature type="domain" description="Dynein axonemal assembly factor 5 HEAT-repeat" evidence="1">
    <location>
        <begin position="316"/>
        <end position="507"/>
    </location>
</feature>
<dbReference type="AlphaFoldDB" id="A0AAV2IFT2"/>
<sequence>MAGTDENSNASKQGLARYINCLGEENRNTRRNALINIQKETVDRNPPLETHELQTAFTELIKPLLKSFSDSVEKCRELSIGIVYSFLKKVPSPEDYLSYTIPVLVQRLGQQDILETSEEIRAHLIEMLIFLIEKSGEKFGIYVDDCVRILQRTILDPFPEVKKESCKCASLLTDIVPRHFYMQSDSLIKPLLQSISHQHSKVRITVVETIGSVLQCGNGKAVEDVIPHLAQRFFDSTPGVRKAVTQVVGAWLLDLPDRYSYHHKLIPLLLTSLSDDQIEIRELAEGLWHDAGLKYERENEDDLKDKLDFQAPAPCHYPAGVERPNLGCRVLVHRHLSKILPGLVRDLGDWVVETRVKCASLLYWLLINAEEYTTQHIEILLNGLYKACLDEDQRVVTDVQRSAELVGYFVKPDIWMKLVLTGLRQSLSHGVVMTMAAIVRGSSHNSFLPYQEDIVNALLNPDVYQTVEAKMHTQILNFCQSMLTLMGFDIQVVSQQVFNLLISVVALTQSSDVVNGAHNCLEQLATAQGLTDKAQLFENHTKPLIDSFGDGINMWTNHSVERQIFDALLIEAGPVVGRHLDDIIPVIITNLDPNKDPELRLKFFSLLSRLVLSAPSTLDSEHRFEEFATTVVRDMILPNCVWKAGRTAGAIRTTAISCMWALLQSGVLTKEKLDPVVESVLTQLITLIEDDNKTTRLISCRVMTRVFDLMGTDLGQDRLHNIYPELLKRLDDSSDEIRLTMTKTLLAYFDCFQGGYDVGLYRAHLEAIYKGLLVHLDDPESTIQEAVLEVLKKSSELSPHMLVREVEQVKHKHRTTKYCDDLIQYAQNFSSKQKN</sequence>
<dbReference type="GO" id="GO:0003341">
    <property type="term" value="P:cilium movement"/>
    <property type="evidence" value="ECO:0007669"/>
    <property type="project" value="TreeGrafter"/>
</dbReference>
<comment type="caution">
    <text evidence="3">The sequence shown here is derived from an EMBL/GenBank/DDBJ whole genome shotgun (WGS) entry which is preliminary data.</text>
</comment>
<dbReference type="Pfam" id="PF25757">
    <property type="entry name" value="TPR_DNAAF5"/>
    <property type="match status" value="1"/>
</dbReference>
<dbReference type="FunFam" id="1.25.10.10:FF:000746">
    <property type="entry name" value="Dynein assembly factor 5, axonemal"/>
    <property type="match status" value="1"/>
</dbReference>
<name>A0AAV2IFT2_LYMST</name>
<dbReference type="InterPro" id="IPR056497">
    <property type="entry name" value="HEAT_DAAF5"/>
</dbReference>
<dbReference type="PANTHER" id="PTHR16216">
    <property type="entry name" value="DYNEIN ASSEMBLY FACTOR 5, AXONEMAL"/>
    <property type="match status" value="1"/>
</dbReference>
<dbReference type="GO" id="GO:0005737">
    <property type="term" value="C:cytoplasm"/>
    <property type="evidence" value="ECO:0007669"/>
    <property type="project" value="TreeGrafter"/>
</dbReference>
<dbReference type="GO" id="GO:0045505">
    <property type="term" value="F:dynein intermediate chain binding"/>
    <property type="evidence" value="ECO:0007669"/>
    <property type="project" value="TreeGrafter"/>
</dbReference>
<dbReference type="Pfam" id="PF24573">
    <property type="entry name" value="HEAT_DAAF5"/>
    <property type="match status" value="1"/>
</dbReference>
<proteinExistence type="predicted"/>
<evidence type="ECO:0000313" key="4">
    <source>
        <dbReference type="Proteomes" id="UP001497497"/>
    </source>
</evidence>
<dbReference type="GO" id="GO:0036158">
    <property type="term" value="P:outer dynein arm assembly"/>
    <property type="evidence" value="ECO:0007669"/>
    <property type="project" value="TreeGrafter"/>
</dbReference>
<protein>
    <submittedName>
        <fullName evidence="3">Uncharacterized protein</fullName>
    </submittedName>
</protein>
<dbReference type="SUPFAM" id="SSF48371">
    <property type="entry name" value="ARM repeat"/>
    <property type="match status" value="1"/>
</dbReference>
<accession>A0AAV2IFT2</accession>
<evidence type="ECO:0000313" key="3">
    <source>
        <dbReference type="EMBL" id="CAL1545836.1"/>
    </source>
</evidence>